<dbReference type="KEGG" id="slb:AWJ20_1837"/>
<dbReference type="SUPFAM" id="SSF56542">
    <property type="entry name" value="Substrate-binding domain of HMG-CoA reductase"/>
    <property type="match status" value="1"/>
</dbReference>
<evidence type="ECO:0000256" key="9">
    <source>
        <dbReference type="RuleBase" id="RU361219"/>
    </source>
</evidence>
<dbReference type="Gene3D" id="3.90.770.10">
    <property type="entry name" value="3-hydroxy-3-methylglutaryl-coenzyme A Reductase, Chain A, domain 2"/>
    <property type="match status" value="1"/>
</dbReference>
<dbReference type="OrthoDB" id="310654at2759"/>
<evidence type="ECO:0000256" key="2">
    <source>
        <dbReference type="ARBA" id="ARBA00007661"/>
    </source>
</evidence>
<keyword evidence="3 9" id="KW-0812">Transmembrane</keyword>
<dbReference type="CDD" id="cd00643">
    <property type="entry name" value="HMG-CoA_reductase_classI"/>
    <property type="match status" value="1"/>
</dbReference>
<dbReference type="FunFam" id="3.30.70.420:FF:000001">
    <property type="entry name" value="3-hydroxy-3-methylglutaryl coenzyme A reductase"/>
    <property type="match status" value="1"/>
</dbReference>
<dbReference type="InterPro" id="IPR009023">
    <property type="entry name" value="HMG_CoA_Rdtase_NAD(P)-bd_sf"/>
</dbReference>
<gene>
    <name evidence="12" type="primary">HMG1</name>
    <name evidence="12" type="ORF">AWJ20_1837</name>
</gene>
<dbReference type="InterPro" id="IPR053958">
    <property type="entry name" value="HMGCR/SNAP/NPC1-like_SSD"/>
</dbReference>
<dbReference type="GO" id="GO:0006696">
    <property type="term" value="P:ergosterol biosynthetic process"/>
    <property type="evidence" value="ECO:0007669"/>
    <property type="project" value="TreeGrafter"/>
</dbReference>
<dbReference type="EMBL" id="CP014501">
    <property type="protein sequence ID" value="ANB13541.1"/>
    <property type="molecule type" value="Genomic_DNA"/>
</dbReference>
<dbReference type="InterPro" id="IPR004554">
    <property type="entry name" value="HMG_CoA_Rdtase_eu_arc"/>
</dbReference>
<evidence type="ECO:0000313" key="13">
    <source>
        <dbReference type="Proteomes" id="UP000189580"/>
    </source>
</evidence>
<keyword evidence="4 9" id="KW-0256">Endoplasmic reticulum</keyword>
<dbReference type="GO" id="GO:0015936">
    <property type="term" value="P:coenzyme A metabolic process"/>
    <property type="evidence" value="ECO:0007669"/>
    <property type="project" value="InterPro"/>
</dbReference>
<reference evidence="12 13" key="1">
    <citation type="submission" date="2016-02" db="EMBL/GenBank/DDBJ databases">
        <title>Complete genome sequence and transcriptome regulation of the pentose utilising yeast Sugiyamaella lignohabitans.</title>
        <authorList>
            <person name="Bellasio M."/>
            <person name="Peymann A."/>
            <person name="Valli M."/>
            <person name="Sipitzky M."/>
            <person name="Graf A."/>
            <person name="Sauer M."/>
            <person name="Marx H."/>
            <person name="Mattanovich D."/>
        </authorList>
    </citation>
    <scope>NUCLEOTIDE SEQUENCE [LARGE SCALE GENOMIC DNA]</scope>
    <source>
        <strain evidence="12 13">CBS 10342</strain>
    </source>
</reference>
<dbReference type="InterPro" id="IPR023074">
    <property type="entry name" value="HMG_CoA_Rdtase_cat_sf"/>
</dbReference>
<dbReference type="PRINTS" id="PR00071">
    <property type="entry name" value="HMGCOARDTASE"/>
</dbReference>
<protein>
    <recommendedName>
        <fullName evidence="9">3-hydroxy-3-methylglutaryl coenzyme A reductase</fullName>
        <shortName evidence="9">HMG-CoA reductase</shortName>
        <ecNumber evidence="9">1.1.1.34</ecNumber>
    </recommendedName>
</protein>
<comment type="pathway">
    <text evidence="9">Metabolic intermediate biosynthesis; (R)-mevalonate biosynthesis; (R)-mevalonate from acetyl-CoA: step 3/3.</text>
</comment>
<dbReference type="RefSeq" id="XP_018736018.1">
    <property type="nucleotide sequence ID" value="XM_018878746.1"/>
</dbReference>
<evidence type="ECO:0000256" key="3">
    <source>
        <dbReference type="ARBA" id="ARBA00022692"/>
    </source>
</evidence>
<feature type="transmembrane region" description="Helical" evidence="9">
    <location>
        <begin position="206"/>
        <end position="232"/>
    </location>
</feature>
<feature type="transmembrane region" description="Helical" evidence="9">
    <location>
        <begin position="311"/>
        <end position="339"/>
    </location>
</feature>
<name>A0A167E1N8_9ASCO</name>
<feature type="compositionally biased region" description="Acidic residues" evidence="10">
    <location>
        <begin position="545"/>
        <end position="554"/>
    </location>
</feature>
<evidence type="ECO:0000256" key="6">
    <source>
        <dbReference type="ARBA" id="ARBA00022989"/>
    </source>
</evidence>
<comment type="subcellular location">
    <subcellularLocation>
        <location evidence="1 9">Endoplasmic reticulum membrane</location>
        <topology evidence="1 9">Multi-pass membrane protein</topology>
    </subcellularLocation>
</comment>
<dbReference type="GO" id="GO:0005789">
    <property type="term" value="C:endoplasmic reticulum membrane"/>
    <property type="evidence" value="ECO:0007669"/>
    <property type="project" value="UniProtKB-SubCell"/>
</dbReference>
<organism evidence="12 13">
    <name type="scientific">Sugiyamaella lignohabitans</name>
    <dbReference type="NCBI Taxonomy" id="796027"/>
    <lineage>
        <taxon>Eukaryota</taxon>
        <taxon>Fungi</taxon>
        <taxon>Dikarya</taxon>
        <taxon>Ascomycota</taxon>
        <taxon>Saccharomycotina</taxon>
        <taxon>Dipodascomycetes</taxon>
        <taxon>Dipodascales</taxon>
        <taxon>Trichomonascaceae</taxon>
        <taxon>Sugiyamaella</taxon>
    </lineage>
</organism>
<evidence type="ECO:0000313" key="12">
    <source>
        <dbReference type="EMBL" id="ANB13541.1"/>
    </source>
</evidence>
<comment type="similarity">
    <text evidence="2 9">Belongs to the HMG-CoA reductase family.</text>
</comment>
<accession>A0A167E1N8</accession>
<dbReference type="InterPro" id="IPR000731">
    <property type="entry name" value="SSD"/>
</dbReference>
<dbReference type="GO" id="GO:0005778">
    <property type="term" value="C:peroxisomal membrane"/>
    <property type="evidence" value="ECO:0007669"/>
    <property type="project" value="TreeGrafter"/>
</dbReference>
<dbReference type="InterPro" id="IPR023282">
    <property type="entry name" value="HMG_CoA_Rdtase_N"/>
</dbReference>
<evidence type="ECO:0000259" key="11">
    <source>
        <dbReference type="PROSITE" id="PS50156"/>
    </source>
</evidence>
<dbReference type="PROSITE" id="PS50065">
    <property type="entry name" value="HMG_COA_REDUCTASE_4"/>
    <property type="match status" value="1"/>
</dbReference>
<keyword evidence="8 9" id="KW-0472">Membrane</keyword>
<dbReference type="SUPFAM" id="SSF55035">
    <property type="entry name" value="NAD-binding domain of HMG-CoA reductase"/>
    <property type="match status" value="1"/>
</dbReference>
<evidence type="ECO:0000256" key="1">
    <source>
        <dbReference type="ARBA" id="ARBA00004477"/>
    </source>
</evidence>
<keyword evidence="13" id="KW-1185">Reference proteome</keyword>
<feature type="transmembrane region" description="Helical" evidence="9">
    <location>
        <begin position="178"/>
        <end position="199"/>
    </location>
</feature>
<dbReference type="GO" id="GO:0004420">
    <property type="term" value="F:hydroxymethylglutaryl-CoA reductase (NADPH) activity"/>
    <property type="evidence" value="ECO:0007669"/>
    <property type="project" value="UniProtKB-EC"/>
</dbReference>
<dbReference type="UniPathway" id="UPA00058">
    <property type="reaction ID" value="UER00103"/>
</dbReference>
<proteinExistence type="inferred from homology"/>
<dbReference type="PROSITE" id="PS50156">
    <property type="entry name" value="SSD"/>
    <property type="match status" value="1"/>
</dbReference>
<dbReference type="PANTHER" id="PTHR10572">
    <property type="entry name" value="3-HYDROXY-3-METHYLGLUTARYL-COENZYME A REDUCTASE"/>
    <property type="match status" value="1"/>
</dbReference>
<dbReference type="PROSITE" id="PS00066">
    <property type="entry name" value="HMG_COA_REDUCTASE_1"/>
    <property type="match status" value="1"/>
</dbReference>
<dbReference type="NCBIfam" id="TIGR00533">
    <property type="entry name" value="HMG_CoA_R_NADP"/>
    <property type="match status" value="1"/>
</dbReference>
<dbReference type="InterPro" id="IPR023076">
    <property type="entry name" value="HMG_CoA_Rdtase_CS"/>
</dbReference>
<dbReference type="Gene3D" id="1.10.3270.10">
    <property type="entry name" value="HMGR, N-terminal domain"/>
    <property type="match status" value="1"/>
</dbReference>
<feature type="domain" description="SSD" evidence="11">
    <location>
        <begin position="177"/>
        <end position="339"/>
    </location>
</feature>
<keyword evidence="6 9" id="KW-1133">Transmembrane helix</keyword>
<feature type="transmembrane region" description="Helical" evidence="9">
    <location>
        <begin position="393"/>
        <end position="411"/>
    </location>
</feature>
<keyword evidence="7 9" id="KW-0560">Oxidoreductase</keyword>
<dbReference type="SMR" id="A0A167E1N8"/>
<evidence type="ECO:0000256" key="7">
    <source>
        <dbReference type="ARBA" id="ARBA00023002"/>
    </source>
</evidence>
<dbReference type="GeneID" id="30033683"/>
<evidence type="ECO:0000256" key="8">
    <source>
        <dbReference type="ARBA" id="ARBA00023136"/>
    </source>
</evidence>
<dbReference type="FunFam" id="3.90.770.10:FF:000001">
    <property type="entry name" value="3-hydroxy-3-methylglutaryl coenzyme A reductase"/>
    <property type="match status" value="1"/>
</dbReference>
<dbReference type="AlphaFoldDB" id="A0A167E1N8"/>
<dbReference type="PROSITE" id="PS00318">
    <property type="entry name" value="HMG_COA_REDUCTASE_2"/>
    <property type="match status" value="1"/>
</dbReference>
<dbReference type="EC" id="1.1.1.34" evidence="9"/>
<dbReference type="Pfam" id="PF12349">
    <property type="entry name" value="Sterol-sensing"/>
    <property type="match status" value="1"/>
</dbReference>
<dbReference type="PANTHER" id="PTHR10572:SF24">
    <property type="entry name" value="3-HYDROXY-3-METHYLGLUTARYL-COENZYME A REDUCTASE"/>
    <property type="match status" value="1"/>
</dbReference>
<dbReference type="InterPro" id="IPR002202">
    <property type="entry name" value="HMG_CoA_Rdtase"/>
</dbReference>
<dbReference type="Pfam" id="PF00368">
    <property type="entry name" value="HMG-CoA_red"/>
    <property type="match status" value="1"/>
</dbReference>
<dbReference type="GO" id="GO:0008299">
    <property type="term" value="P:isoprenoid biosynthetic process"/>
    <property type="evidence" value="ECO:0007669"/>
    <property type="project" value="InterPro"/>
</dbReference>
<dbReference type="InterPro" id="IPR009029">
    <property type="entry name" value="HMG_CoA_Rdtase_sub-bd_dom_sf"/>
</dbReference>
<evidence type="ECO:0000256" key="4">
    <source>
        <dbReference type="ARBA" id="ARBA00022824"/>
    </source>
</evidence>
<comment type="catalytic activity">
    <reaction evidence="9">
        <text>(R)-mevalonate + 2 NADP(+) + CoA = (3S)-3-hydroxy-3-methylglutaryl-CoA + 2 NADPH + 2 H(+)</text>
        <dbReference type="Rhea" id="RHEA:15989"/>
        <dbReference type="ChEBI" id="CHEBI:15378"/>
        <dbReference type="ChEBI" id="CHEBI:36464"/>
        <dbReference type="ChEBI" id="CHEBI:43074"/>
        <dbReference type="ChEBI" id="CHEBI:57287"/>
        <dbReference type="ChEBI" id="CHEBI:57783"/>
        <dbReference type="ChEBI" id="CHEBI:58349"/>
        <dbReference type="EC" id="1.1.1.34"/>
    </reaction>
</comment>
<dbReference type="Proteomes" id="UP000189580">
    <property type="component" value="Chromosome a"/>
</dbReference>
<keyword evidence="5 9" id="KW-0521">NADP</keyword>
<evidence type="ECO:0000256" key="5">
    <source>
        <dbReference type="ARBA" id="ARBA00022857"/>
    </source>
</evidence>
<dbReference type="PROSITE" id="PS01192">
    <property type="entry name" value="HMG_COA_REDUCTASE_3"/>
    <property type="match status" value="1"/>
</dbReference>
<feature type="region of interest" description="Disordered" evidence="10">
    <location>
        <begin position="540"/>
        <end position="562"/>
    </location>
</feature>
<evidence type="ECO:0000256" key="10">
    <source>
        <dbReference type="SAM" id="MobiDB-lite"/>
    </source>
</evidence>
<dbReference type="Gene3D" id="3.30.70.420">
    <property type="entry name" value="Hydroxymethylglutaryl-CoA reductase, class I/II, NAD/NADP-binding domain"/>
    <property type="match status" value="1"/>
</dbReference>
<dbReference type="FunFam" id="1.10.3270.10:FF:000001">
    <property type="entry name" value="3-hydroxy-3-methylglutaryl coenzyme A reductase"/>
    <property type="match status" value="1"/>
</dbReference>
<sequence length="1019" mass="110276">MFEGVLSLIAWICAKSTKSPIQTIVISALCALTAYFSILDLSIPAYASTLSRSYYFSGLNCPNGTSTWVPVPAGGLDGFADISEATPHYVGAKILFAASSSSSLPVISQAVDGPTKFEKEILIPEAEFSEWLSSLSEINSEDQKDVWRLRKSFSLFFWLRWKLTRLAELIRSTENYDLAVVGMAYLGMYYTFFSLYFSMRRLGSKALLFISVLLSSTFAFMFAYVTLCYLGIPISIASLSEGLPFLVATIGFESKISLTRLALRESRGNSDRAYGQTIYSVICSEGKAIFKDYVLEIGTLMAGSFSGVNGLWQFCFLSVWILFYDFIMLVTFYSAILSIKVEMTRIERNDIIRSALEEDGVSHEVAESVADSTLHVTESELGRPFRRSFGRNIVQLGIVVCGFVLLNAVHFSDFPFNLPFLSNGSNSATGENENPLSNHILKSQNIIGSSTGAVVTVLPTLVLEHSQFSVRVEDEIRSILGLWTRIVSDPIISKCIVIVLAVSVGLNAYLFNATTKNTVVKIVEKRVEVEKKVPVIVRSSSSDSEASDSGDDSMLELASSKKNPKTRSIDECKAILKAGNTKELTDDEVINLGVAGLLPLYAFEKHLGDKTRAVKVRRATVSRISNTKNLENSLLPYLNYNYERVFGACCENVIGYMPLPVGVAGPLIIDGKEYFIPMATTEGCLVASTQRGCKAMNAGGGVRTVITGDGMTRGPCVRFASSQRAGTAKIWLDSEEGQKAMKKAFDSTSRFARLQTMTTALAGRLLFIRFRTTTGDAMGMNMISKGVEFALNDMVKNHGFEDMEIVSLSGNYCTDKKPAAINWIEGRGKSIVAEAIVPGSFVRTTLKSSVEALVELNVSKNLIGSAMAGSIGGFNAHAANLVTAIYLATGQDPAQNVESSNCMTLMENVDGDLHVSVSMPSIEVGTLGGGTILEPQAAMLDLLGVRGPHPTTPGANAQQLAKIVASGVLAAELSLCSALAAGHLVQSHMTHNRSQAPTATSSAVNMAKFAQDSKLCIKS</sequence>